<dbReference type="PRINTS" id="PR00032">
    <property type="entry name" value="HTHARAC"/>
</dbReference>
<dbReference type="InterPro" id="IPR050204">
    <property type="entry name" value="AraC_XylS_family_regulators"/>
</dbReference>
<evidence type="ECO:0000259" key="5">
    <source>
        <dbReference type="PROSITE" id="PS01124"/>
    </source>
</evidence>
<dbReference type="PANTHER" id="PTHR46796">
    <property type="entry name" value="HTH-TYPE TRANSCRIPTIONAL ACTIVATOR RHAS-RELATED"/>
    <property type="match status" value="1"/>
</dbReference>
<feature type="domain" description="HTH araC/xylS-type" evidence="5">
    <location>
        <begin position="175"/>
        <end position="272"/>
    </location>
</feature>
<accession>A0ABP9MYL1</accession>
<evidence type="ECO:0000256" key="2">
    <source>
        <dbReference type="ARBA" id="ARBA00023125"/>
    </source>
</evidence>
<dbReference type="InterPro" id="IPR003313">
    <property type="entry name" value="AraC-bd"/>
</dbReference>
<dbReference type="InterPro" id="IPR037923">
    <property type="entry name" value="HTH-like"/>
</dbReference>
<keyword evidence="3" id="KW-0010">Activator</keyword>
<evidence type="ECO:0000313" key="6">
    <source>
        <dbReference type="EMBL" id="GAA5103218.1"/>
    </source>
</evidence>
<name>A0ABP9MYL1_9GAMM</name>
<organism evidence="6 7">
    <name type="scientific">Wohlfahrtiimonas larvae</name>
    <dbReference type="NCBI Taxonomy" id="1157986"/>
    <lineage>
        <taxon>Bacteria</taxon>
        <taxon>Pseudomonadati</taxon>
        <taxon>Pseudomonadota</taxon>
        <taxon>Gammaproteobacteria</taxon>
        <taxon>Cardiobacteriales</taxon>
        <taxon>Ignatzschineriaceae</taxon>
        <taxon>Wohlfahrtiimonas</taxon>
    </lineage>
</organism>
<protein>
    <submittedName>
        <fullName evidence="6">AraC family transcriptional regulator</fullName>
    </submittedName>
</protein>
<proteinExistence type="predicted"/>
<dbReference type="SUPFAM" id="SSF46689">
    <property type="entry name" value="Homeodomain-like"/>
    <property type="match status" value="2"/>
</dbReference>
<dbReference type="EMBL" id="BAABKE010000008">
    <property type="protein sequence ID" value="GAA5103218.1"/>
    <property type="molecule type" value="Genomic_DNA"/>
</dbReference>
<dbReference type="Pfam" id="PF02311">
    <property type="entry name" value="AraC_binding"/>
    <property type="match status" value="1"/>
</dbReference>
<dbReference type="InterPro" id="IPR018060">
    <property type="entry name" value="HTH_AraC"/>
</dbReference>
<comment type="caution">
    <text evidence="6">The sequence shown here is derived from an EMBL/GenBank/DDBJ whole genome shotgun (WGS) entry which is preliminary data.</text>
</comment>
<evidence type="ECO:0000256" key="3">
    <source>
        <dbReference type="ARBA" id="ARBA00023159"/>
    </source>
</evidence>
<reference evidence="7" key="1">
    <citation type="journal article" date="2019" name="Int. J. Syst. Evol. Microbiol.">
        <title>The Global Catalogue of Microorganisms (GCM) 10K type strain sequencing project: providing services to taxonomists for standard genome sequencing and annotation.</title>
        <authorList>
            <consortium name="The Broad Institute Genomics Platform"/>
            <consortium name="The Broad Institute Genome Sequencing Center for Infectious Disease"/>
            <person name="Wu L."/>
            <person name="Ma J."/>
        </authorList>
    </citation>
    <scope>NUCLEOTIDE SEQUENCE [LARGE SCALE GENOMIC DNA]</scope>
    <source>
        <strain evidence="7">JCM 18424</strain>
    </source>
</reference>
<keyword evidence="4" id="KW-0804">Transcription</keyword>
<dbReference type="RefSeq" id="WP_077926462.1">
    <property type="nucleotide sequence ID" value="NZ_BAABKE010000008.1"/>
</dbReference>
<evidence type="ECO:0000313" key="7">
    <source>
        <dbReference type="Proteomes" id="UP001500631"/>
    </source>
</evidence>
<sequence>MCDRSEFANYWHLPELGGLELLNARYEEQAFTKHSHEGYCIAVIEDGAQTFQWQGSNYYANERHIVLINADEVHTGSPAQGSGWEYHAIYPTPEMIEHINKDLFKQTGAPWFSDAVVDDQGLAQQLMQLFLLLEQEGNVLLKESFYLSTMAYLIAKHGQSTPEIYKLSDSKKQILWVKEFIYEYPEREFTLAELANMAHLSQWHFLRQFNLYVGMTPHKWLIQARLHKASRLLKQGLRPIDIAVDCGFSDQSHFNRHFKKAFGVTPTQYTQSLFS</sequence>
<dbReference type="PROSITE" id="PS01124">
    <property type="entry name" value="HTH_ARAC_FAMILY_2"/>
    <property type="match status" value="1"/>
</dbReference>
<dbReference type="SMART" id="SM00342">
    <property type="entry name" value="HTH_ARAC"/>
    <property type="match status" value="1"/>
</dbReference>
<dbReference type="SUPFAM" id="SSF51215">
    <property type="entry name" value="Regulatory protein AraC"/>
    <property type="match status" value="1"/>
</dbReference>
<dbReference type="Pfam" id="PF12833">
    <property type="entry name" value="HTH_18"/>
    <property type="match status" value="1"/>
</dbReference>
<dbReference type="Proteomes" id="UP001500631">
    <property type="component" value="Unassembled WGS sequence"/>
</dbReference>
<keyword evidence="7" id="KW-1185">Reference proteome</keyword>
<evidence type="ECO:0000256" key="1">
    <source>
        <dbReference type="ARBA" id="ARBA00023015"/>
    </source>
</evidence>
<dbReference type="InterPro" id="IPR009057">
    <property type="entry name" value="Homeodomain-like_sf"/>
</dbReference>
<dbReference type="Gene3D" id="1.10.10.60">
    <property type="entry name" value="Homeodomain-like"/>
    <property type="match status" value="2"/>
</dbReference>
<dbReference type="PANTHER" id="PTHR46796:SF2">
    <property type="entry name" value="TRANSCRIPTIONAL REGULATORY PROTEIN"/>
    <property type="match status" value="1"/>
</dbReference>
<evidence type="ECO:0000256" key="4">
    <source>
        <dbReference type="ARBA" id="ARBA00023163"/>
    </source>
</evidence>
<dbReference type="InterPro" id="IPR020449">
    <property type="entry name" value="Tscrpt_reg_AraC-type_HTH"/>
</dbReference>
<keyword evidence="1" id="KW-0805">Transcription regulation</keyword>
<gene>
    <name evidence="6" type="ORF">GCM10023338_21420</name>
</gene>
<keyword evidence="2" id="KW-0238">DNA-binding</keyword>